<dbReference type="InterPro" id="IPR000836">
    <property type="entry name" value="PRTase_dom"/>
</dbReference>
<dbReference type="Gene3D" id="3.30.1310.20">
    <property type="entry name" value="PRTase-like"/>
    <property type="match status" value="1"/>
</dbReference>
<proteinExistence type="predicted"/>
<keyword evidence="2" id="KW-0328">Glycosyltransferase</keyword>
<protein>
    <submittedName>
        <fullName evidence="2">Phosphoribosyltransferase</fullName>
    </submittedName>
</protein>
<evidence type="ECO:0000259" key="1">
    <source>
        <dbReference type="Pfam" id="PF00156"/>
    </source>
</evidence>
<evidence type="ECO:0000313" key="2">
    <source>
        <dbReference type="EMBL" id="MFD1001079.1"/>
    </source>
</evidence>
<evidence type="ECO:0000313" key="3">
    <source>
        <dbReference type="Proteomes" id="UP001597112"/>
    </source>
</evidence>
<reference evidence="3" key="1">
    <citation type="journal article" date="2019" name="Int. J. Syst. Evol. Microbiol.">
        <title>The Global Catalogue of Microorganisms (GCM) 10K type strain sequencing project: providing services to taxonomists for standard genome sequencing and annotation.</title>
        <authorList>
            <consortium name="The Broad Institute Genomics Platform"/>
            <consortium name="The Broad Institute Genome Sequencing Center for Infectious Disease"/>
            <person name="Wu L."/>
            <person name="Ma J."/>
        </authorList>
    </citation>
    <scope>NUCLEOTIDE SEQUENCE [LARGE SCALE GENOMIC DNA]</scope>
    <source>
        <strain evidence="3">CCUG 58938</strain>
    </source>
</reference>
<dbReference type="SUPFAM" id="SSF53271">
    <property type="entry name" value="PRTase-like"/>
    <property type="match status" value="1"/>
</dbReference>
<organism evidence="2 3">
    <name type="scientific">Ohtaekwangia kribbensis</name>
    <dbReference type="NCBI Taxonomy" id="688913"/>
    <lineage>
        <taxon>Bacteria</taxon>
        <taxon>Pseudomonadati</taxon>
        <taxon>Bacteroidota</taxon>
        <taxon>Cytophagia</taxon>
        <taxon>Cytophagales</taxon>
        <taxon>Fulvivirgaceae</taxon>
        <taxon>Ohtaekwangia</taxon>
    </lineage>
</organism>
<dbReference type="Proteomes" id="UP001597112">
    <property type="component" value="Unassembled WGS sequence"/>
</dbReference>
<dbReference type="Gene3D" id="3.40.50.2020">
    <property type="match status" value="1"/>
</dbReference>
<keyword evidence="3" id="KW-1185">Reference proteome</keyword>
<dbReference type="InterPro" id="IPR029057">
    <property type="entry name" value="PRTase-like"/>
</dbReference>
<gene>
    <name evidence="2" type="ORF">ACFQ21_17260</name>
</gene>
<dbReference type="CDD" id="cd06223">
    <property type="entry name" value="PRTases_typeI"/>
    <property type="match status" value="1"/>
</dbReference>
<dbReference type="GO" id="GO:0016757">
    <property type="term" value="F:glycosyltransferase activity"/>
    <property type="evidence" value="ECO:0007669"/>
    <property type="project" value="UniProtKB-KW"/>
</dbReference>
<name>A0ABW3K5Z8_9BACT</name>
<keyword evidence="2" id="KW-0808">Transferase</keyword>
<comment type="caution">
    <text evidence="2">The sequence shown here is derived from an EMBL/GenBank/DDBJ whole genome shotgun (WGS) entry which is preliminary data.</text>
</comment>
<dbReference type="EMBL" id="JBHTKA010000007">
    <property type="protein sequence ID" value="MFD1001079.1"/>
    <property type="molecule type" value="Genomic_DNA"/>
</dbReference>
<feature type="domain" description="Phosphoribosyltransferase" evidence="1">
    <location>
        <begin position="22"/>
        <end position="191"/>
    </location>
</feature>
<sequence>MQVQTVNAQWYDRREAGYLLSRSLDVYQGSNSVVVGIPRGGVEVASVIAEELHLPLEVMPCRTILNPADNRKNIGSVSEDEVYIHDCEHTIPQDYICHQITKLRRIIAAENRKYRGNGEPAPLTNRSVILVDDVLTCSDTMITCLRSIRKQNPLRIIVAVAVISMEAAIVIDAEADEVIYLKMETFPESPGAYFVNFPRVDDADVKELLEVSKLRL</sequence>
<accession>A0ABW3K5Z8</accession>
<dbReference type="RefSeq" id="WP_377580530.1">
    <property type="nucleotide sequence ID" value="NZ_JBHTKA010000007.1"/>
</dbReference>
<dbReference type="Pfam" id="PF00156">
    <property type="entry name" value="Pribosyltran"/>
    <property type="match status" value="1"/>
</dbReference>